<evidence type="ECO:0000313" key="2">
    <source>
        <dbReference type="Proteomes" id="UP000218160"/>
    </source>
</evidence>
<name>A0A291B6L1_9GAMM</name>
<organism evidence="1 2">
    <name type="scientific">Candidatus Enterovibrio altilux</name>
    <dbReference type="NCBI Taxonomy" id="1927128"/>
    <lineage>
        <taxon>Bacteria</taxon>
        <taxon>Pseudomonadati</taxon>
        <taxon>Pseudomonadota</taxon>
        <taxon>Gammaproteobacteria</taxon>
        <taxon>Vibrionales</taxon>
        <taxon>Vibrionaceae</taxon>
        <taxon>Enterovibrio</taxon>
    </lineage>
</organism>
<protein>
    <submittedName>
        <fullName evidence="1">Transposase</fullName>
    </submittedName>
</protein>
<sequence length="61" mass="7134">MTDSEVLPNLLKQTREEINEISADGAYDTGQRYETVRIKRAVSLISPRKEQFFENEFTRVI</sequence>
<keyword evidence="2" id="KW-1185">Reference proteome</keyword>
<dbReference type="Proteomes" id="UP000218160">
    <property type="component" value="Chromosome 1"/>
</dbReference>
<accession>A0A291B6L1</accession>
<dbReference type="EMBL" id="CP020660">
    <property type="protein sequence ID" value="ATF08635.1"/>
    <property type="molecule type" value="Genomic_DNA"/>
</dbReference>
<gene>
    <name evidence="1" type="ORF">BTN50_0091</name>
</gene>
<reference evidence="2" key="1">
    <citation type="submission" date="2017-04" db="EMBL/GenBank/DDBJ databases">
        <title>Genome evolution of the luminous symbionts of deep sea anglerfish.</title>
        <authorList>
            <person name="Hendry T.A."/>
        </authorList>
    </citation>
    <scope>NUCLEOTIDE SEQUENCE [LARGE SCALE GENOMIC DNA]</scope>
</reference>
<dbReference type="AlphaFoldDB" id="A0A291B6L1"/>
<proteinExistence type="predicted"/>
<dbReference type="KEGG" id="elux:BTN50_0091"/>
<evidence type="ECO:0000313" key="1">
    <source>
        <dbReference type="EMBL" id="ATF08635.1"/>
    </source>
</evidence>